<comment type="similarity">
    <text evidence="4">Belongs to the arginase family.</text>
</comment>
<dbReference type="AlphaFoldDB" id="A0A7R9JWD4"/>
<evidence type="ECO:0000313" key="5">
    <source>
        <dbReference type="EMBL" id="CAD7591518.1"/>
    </source>
</evidence>
<keyword evidence="3" id="KW-0464">Manganese</keyword>
<organism evidence="5">
    <name type="scientific">Timema genevievae</name>
    <name type="common">Walking stick</name>
    <dbReference type="NCBI Taxonomy" id="629358"/>
    <lineage>
        <taxon>Eukaryota</taxon>
        <taxon>Metazoa</taxon>
        <taxon>Ecdysozoa</taxon>
        <taxon>Arthropoda</taxon>
        <taxon>Hexapoda</taxon>
        <taxon>Insecta</taxon>
        <taxon>Pterygota</taxon>
        <taxon>Neoptera</taxon>
        <taxon>Polyneoptera</taxon>
        <taxon>Phasmatodea</taxon>
        <taxon>Timematodea</taxon>
        <taxon>Timematoidea</taxon>
        <taxon>Timematidae</taxon>
        <taxon>Timema</taxon>
    </lineage>
</organism>
<evidence type="ECO:0000256" key="4">
    <source>
        <dbReference type="PROSITE-ProRule" id="PRU00742"/>
    </source>
</evidence>
<gene>
    <name evidence="5" type="ORF">TGEB3V08_LOCUS4615</name>
</gene>
<reference evidence="5" key="1">
    <citation type="submission" date="2020-11" db="EMBL/GenBank/DDBJ databases">
        <authorList>
            <person name="Tran Van P."/>
        </authorList>
    </citation>
    <scope>NUCLEOTIDE SEQUENCE</scope>
</reference>
<name>A0A7R9JWD4_TIMGE</name>
<evidence type="ECO:0000256" key="1">
    <source>
        <dbReference type="ARBA" id="ARBA00022723"/>
    </source>
</evidence>
<dbReference type="SUPFAM" id="SSF52768">
    <property type="entry name" value="Arginase/deacetylase"/>
    <property type="match status" value="2"/>
</dbReference>
<dbReference type="GO" id="GO:0005634">
    <property type="term" value="C:nucleus"/>
    <property type="evidence" value="ECO:0007669"/>
    <property type="project" value="TreeGrafter"/>
</dbReference>
<accession>A0A7R9JWD4</accession>
<dbReference type="PANTHER" id="PTHR43782:SF3">
    <property type="entry name" value="ARGINASE"/>
    <property type="match status" value="1"/>
</dbReference>
<dbReference type="GO" id="GO:0030145">
    <property type="term" value="F:manganese ion binding"/>
    <property type="evidence" value="ECO:0007669"/>
    <property type="project" value="TreeGrafter"/>
</dbReference>
<sequence length="193" mass="20987">MPMVLLWVDVHADLNTADTSPTESIHGMPVDAHADLNTADTSPTENIHGMPVALLWVDVHADLNTEDNLSEREHPRQAGGTADQEALRLLASVDPLSNLTLHVSFDIDCIDSLETPSTGAPVRGGMSLREDIQVVEQAQPTGRISAVDLVEVNPNIGDKRDVHLTIQAAEHLLQAVFGRQRRGNYPNDGTRQL</sequence>
<proteinExistence type="inferred from homology"/>
<dbReference type="Gene3D" id="3.40.800.10">
    <property type="entry name" value="Ureohydrolase domain"/>
    <property type="match status" value="3"/>
</dbReference>
<dbReference type="GO" id="GO:0004053">
    <property type="term" value="F:arginase activity"/>
    <property type="evidence" value="ECO:0007669"/>
    <property type="project" value="TreeGrafter"/>
</dbReference>
<dbReference type="EMBL" id="OE840610">
    <property type="protein sequence ID" value="CAD7591518.1"/>
    <property type="molecule type" value="Genomic_DNA"/>
</dbReference>
<dbReference type="InterPro" id="IPR023696">
    <property type="entry name" value="Ureohydrolase_dom_sf"/>
</dbReference>
<dbReference type="GO" id="GO:0005829">
    <property type="term" value="C:cytosol"/>
    <property type="evidence" value="ECO:0007669"/>
    <property type="project" value="TreeGrafter"/>
</dbReference>
<dbReference type="Pfam" id="PF00491">
    <property type="entry name" value="Arginase"/>
    <property type="match status" value="1"/>
</dbReference>
<dbReference type="PANTHER" id="PTHR43782">
    <property type="entry name" value="ARGINASE"/>
    <property type="match status" value="1"/>
</dbReference>
<keyword evidence="1" id="KW-0479">Metal-binding</keyword>
<dbReference type="PRINTS" id="PR00116">
    <property type="entry name" value="ARGINASE"/>
</dbReference>
<evidence type="ECO:0000256" key="3">
    <source>
        <dbReference type="ARBA" id="ARBA00023211"/>
    </source>
</evidence>
<dbReference type="InterPro" id="IPR006035">
    <property type="entry name" value="Ureohydrolase"/>
</dbReference>
<evidence type="ECO:0000256" key="2">
    <source>
        <dbReference type="ARBA" id="ARBA00022801"/>
    </source>
</evidence>
<protein>
    <recommendedName>
        <fullName evidence="6">Arginase</fullName>
    </recommendedName>
</protein>
<evidence type="ECO:0008006" key="6">
    <source>
        <dbReference type="Google" id="ProtNLM"/>
    </source>
</evidence>
<keyword evidence="2" id="KW-0378">Hydrolase</keyword>
<dbReference type="PROSITE" id="PS51409">
    <property type="entry name" value="ARGINASE_2"/>
    <property type="match status" value="1"/>
</dbReference>